<evidence type="ECO:0000256" key="1">
    <source>
        <dbReference type="ARBA" id="ARBA00023125"/>
    </source>
</evidence>
<dbReference type="Pfam" id="PF00440">
    <property type="entry name" value="TetR_N"/>
    <property type="match status" value="1"/>
</dbReference>
<dbReference type="SUPFAM" id="SSF46689">
    <property type="entry name" value="Homeodomain-like"/>
    <property type="match status" value="1"/>
</dbReference>
<organism evidence="4 5">
    <name type="scientific">Yaniella flava</name>
    <dbReference type="NCBI Taxonomy" id="287930"/>
    <lineage>
        <taxon>Bacteria</taxon>
        <taxon>Bacillati</taxon>
        <taxon>Actinomycetota</taxon>
        <taxon>Actinomycetes</taxon>
        <taxon>Micrococcales</taxon>
        <taxon>Micrococcaceae</taxon>
        <taxon>Yaniella</taxon>
    </lineage>
</organism>
<evidence type="ECO:0000313" key="5">
    <source>
        <dbReference type="Proteomes" id="UP001501461"/>
    </source>
</evidence>
<evidence type="ECO:0000256" key="2">
    <source>
        <dbReference type="PROSITE-ProRule" id="PRU00335"/>
    </source>
</evidence>
<gene>
    <name evidence="4" type="ORF">GCM10009720_20590</name>
</gene>
<comment type="caution">
    <text evidence="4">The sequence shown here is derived from an EMBL/GenBank/DDBJ whole genome shotgun (WGS) entry which is preliminary data.</text>
</comment>
<dbReference type="SUPFAM" id="SSF48498">
    <property type="entry name" value="Tetracyclin repressor-like, C-terminal domain"/>
    <property type="match status" value="1"/>
</dbReference>
<proteinExistence type="predicted"/>
<dbReference type="PANTHER" id="PTHR30055">
    <property type="entry name" value="HTH-TYPE TRANSCRIPTIONAL REGULATOR RUTR"/>
    <property type="match status" value="1"/>
</dbReference>
<dbReference type="InterPro" id="IPR009057">
    <property type="entry name" value="Homeodomain-like_sf"/>
</dbReference>
<feature type="DNA-binding region" description="H-T-H motif" evidence="2">
    <location>
        <begin position="33"/>
        <end position="52"/>
    </location>
</feature>
<dbReference type="RefSeq" id="WP_343958298.1">
    <property type="nucleotide sequence ID" value="NZ_BAAAMN010000043.1"/>
</dbReference>
<keyword evidence="5" id="KW-1185">Reference proteome</keyword>
<dbReference type="Proteomes" id="UP001501461">
    <property type="component" value="Unassembled WGS sequence"/>
</dbReference>
<dbReference type="InterPro" id="IPR036271">
    <property type="entry name" value="Tet_transcr_reg_TetR-rel_C_sf"/>
</dbReference>
<dbReference type="EMBL" id="BAAAMN010000043">
    <property type="protein sequence ID" value="GAA2039990.1"/>
    <property type="molecule type" value="Genomic_DNA"/>
</dbReference>
<dbReference type="PANTHER" id="PTHR30055:SF223">
    <property type="entry name" value="HTH-TYPE TRANSCRIPTIONAL REGULATOR UIDR"/>
    <property type="match status" value="1"/>
</dbReference>
<sequence length="196" mass="21356">MARPIDPALRAARRTQIIDAGLTAFAKHGAATTTAQICTIAEIASGTFFHHFPTKDMLVVAIVEYGVTETKEFFSARHTEPPLQVITDFVDQNVEELADTRSAGVIQAIAAMVHRAPIAQALRAQEEVVKHLLASVVRNAQESHLVREDIDAERLAAWVLLIIDGYTGAVAGGSIDNSKDAILLHEQVRLLLARQF</sequence>
<keyword evidence="1 2" id="KW-0238">DNA-binding</keyword>
<accession>A0ABP5G5M4</accession>
<name>A0ABP5G5M4_9MICC</name>
<dbReference type="InterPro" id="IPR001647">
    <property type="entry name" value="HTH_TetR"/>
</dbReference>
<reference evidence="5" key="1">
    <citation type="journal article" date="2019" name="Int. J. Syst. Evol. Microbiol.">
        <title>The Global Catalogue of Microorganisms (GCM) 10K type strain sequencing project: providing services to taxonomists for standard genome sequencing and annotation.</title>
        <authorList>
            <consortium name="The Broad Institute Genomics Platform"/>
            <consortium name="The Broad Institute Genome Sequencing Center for Infectious Disease"/>
            <person name="Wu L."/>
            <person name="Ma J."/>
        </authorList>
    </citation>
    <scope>NUCLEOTIDE SEQUENCE [LARGE SCALE GENOMIC DNA]</scope>
    <source>
        <strain evidence="5">JCM 13595</strain>
    </source>
</reference>
<dbReference type="PROSITE" id="PS50977">
    <property type="entry name" value="HTH_TETR_2"/>
    <property type="match status" value="1"/>
</dbReference>
<dbReference type="Gene3D" id="1.10.357.10">
    <property type="entry name" value="Tetracycline Repressor, domain 2"/>
    <property type="match status" value="1"/>
</dbReference>
<evidence type="ECO:0000259" key="3">
    <source>
        <dbReference type="PROSITE" id="PS50977"/>
    </source>
</evidence>
<evidence type="ECO:0000313" key="4">
    <source>
        <dbReference type="EMBL" id="GAA2039990.1"/>
    </source>
</evidence>
<dbReference type="InterPro" id="IPR050109">
    <property type="entry name" value="HTH-type_TetR-like_transc_reg"/>
</dbReference>
<protein>
    <recommendedName>
        <fullName evidence="3">HTH tetR-type domain-containing protein</fullName>
    </recommendedName>
</protein>
<feature type="domain" description="HTH tetR-type" evidence="3">
    <location>
        <begin position="11"/>
        <end position="70"/>
    </location>
</feature>